<comment type="subcellular location">
    <subcellularLocation>
        <location evidence="1">Membrane</location>
        <topology evidence="1">Multi-pass membrane protein</topology>
    </subcellularLocation>
</comment>
<evidence type="ECO:0000256" key="3">
    <source>
        <dbReference type="ARBA" id="ARBA00022448"/>
    </source>
</evidence>
<protein>
    <submittedName>
        <fullName evidence="9">Cytosine permease</fullName>
    </submittedName>
</protein>
<dbReference type="AlphaFoldDB" id="A0AAW9NEA5"/>
<proteinExistence type="inferred from homology"/>
<dbReference type="GO" id="GO:0005886">
    <property type="term" value="C:plasma membrane"/>
    <property type="evidence" value="ECO:0007669"/>
    <property type="project" value="TreeGrafter"/>
</dbReference>
<organism evidence="9 10">
    <name type="scientific">Peribacillus castrilensis</name>
    <dbReference type="NCBI Taxonomy" id="2897690"/>
    <lineage>
        <taxon>Bacteria</taxon>
        <taxon>Bacillati</taxon>
        <taxon>Bacillota</taxon>
        <taxon>Bacilli</taxon>
        <taxon>Bacillales</taxon>
        <taxon>Bacillaceae</taxon>
        <taxon>Peribacillus</taxon>
    </lineage>
</organism>
<feature type="transmembrane region" description="Helical" evidence="8">
    <location>
        <begin position="347"/>
        <end position="368"/>
    </location>
</feature>
<dbReference type="InterPro" id="IPR026030">
    <property type="entry name" value="Pur-cyt_permease_Fcy2/21/22"/>
</dbReference>
<evidence type="ECO:0000256" key="1">
    <source>
        <dbReference type="ARBA" id="ARBA00004141"/>
    </source>
</evidence>
<dbReference type="InterPro" id="IPR001248">
    <property type="entry name" value="Pur-cyt_permease"/>
</dbReference>
<dbReference type="RefSeq" id="WP_367408048.1">
    <property type="nucleotide sequence ID" value="NZ_JARNBH010000033.1"/>
</dbReference>
<keyword evidence="6 7" id="KW-0472">Membrane</keyword>
<keyword evidence="4 8" id="KW-0812">Transmembrane</keyword>
<dbReference type="PANTHER" id="PTHR31806:SF1">
    <property type="entry name" value="PURINE-CYTOSINE PERMEASE FCY2-RELATED"/>
    <property type="match status" value="1"/>
</dbReference>
<feature type="transmembrane region" description="Helical" evidence="8">
    <location>
        <begin position="237"/>
        <end position="260"/>
    </location>
</feature>
<feature type="transmembrane region" description="Helical" evidence="8">
    <location>
        <begin position="57"/>
        <end position="77"/>
    </location>
</feature>
<dbReference type="Proteomes" id="UP001307168">
    <property type="component" value="Unassembled WGS sequence"/>
</dbReference>
<evidence type="ECO:0000313" key="9">
    <source>
        <dbReference type="EMBL" id="MEC0276194.1"/>
    </source>
</evidence>
<feature type="transmembrane region" description="Helical" evidence="8">
    <location>
        <begin position="280"/>
        <end position="305"/>
    </location>
</feature>
<dbReference type="PIRSF" id="PIRSF002744">
    <property type="entry name" value="Pur-cyt_permease"/>
    <property type="match status" value="1"/>
</dbReference>
<evidence type="ECO:0000256" key="8">
    <source>
        <dbReference type="SAM" id="Phobius"/>
    </source>
</evidence>
<keyword evidence="5 8" id="KW-1133">Transmembrane helix</keyword>
<feature type="transmembrane region" description="Helical" evidence="8">
    <location>
        <begin position="136"/>
        <end position="154"/>
    </location>
</feature>
<evidence type="ECO:0000256" key="2">
    <source>
        <dbReference type="ARBA" id="ARBA00008974"/>
    </source>
</evidence>
<name>A0AAW9NEA5_9BACI</name>
<dbReference type="PANTHER" id="PTHR31806">
    <property type="entry name" value="PURINE-CYTOSINE PERMEASE FCY2-RELATED"/>
    <property type="match status" value="1"/>
</dbReference>
<evidence type="ECO:0000256" key="4">
    <source>
        <dbReference type="ARBA" id="ARBA00022692"/>
    </source>
</evidence>
<evidence type="ECO:0000256" key="7">
    <source>
        <dbReference type="PIRNR" id="PIRNR002744"/>
    </source>
</evidence>
<feature type="transmembrane region" description="Helical" evidence="8">
    <location>
        <begin position="420"/>
        <end position="442"/>
    </location>
</feature>
<feature type="transmembrane region" description="Helical" evidence="8">
    <location>
        <begin position="166"/>
        <end position="186"/>
    </location>
</feature>
<dbReference type="Gene3D" id="1.10.4160.10">
    <property type="entry name" value="Hydantoin permease"/>
    <property type="match status" value="1"/>
</dbReference>
<reference evidence="9 10" key="1">
    <citation type="submission" date="2023-03" db="EMBL/GenBank/DDBJ databases">
        <title>Bacillus Genome Sequencing.</title>
        <authorList>
            <person name="Dunlap C."/>
        </authorList>
    </citation>
    <scope>NUCLEOTIDE SEQUENCE [LARGE SCALE GENOMIC DNA]</scope>
    <source>
        <strain evidence="9 10">B-41290</strain>
    </source>
</reference>
<evidence type="ECO:0000256" key="6">
    <source>
        <dbReference type="ARBA" id="ARBA00023136"/>
    </source>
</evidence>
<comment type="caution">
    <text evidence="9">The sequence shown here is derived from an EMBL/GenBank/DDBJ whole genome shotgun (WGS) entry which is preliminary data.</text>
</comment>
<keyword evidence="10" id="KW-1185">Reference proteome</keyword>
<feature type="transmembrane region" description="Helical" evidence="8">
    <location>
        <begin position="317"/>
        <end position="341"/>
    </location>
</feature>
<dbReference type="CDD" id="cd11484">
    <property type="entry name" value="SLC-NCS1sbd_CobB-like"/>
    <property type="match status" value="1"/>
</dbReference>
<feature type="transmembrane region" description="Helical" evidence="8">
    <location>
        <begin position="198"/>
        <end position="216"/>
    </location>
</feature>
<evidence type="ECO:0000256" key="5">
    <source>
        <dbReference type="ARBA" id="ARBA00022989"/>
    </source>
</evidence>
<evidence type="ECO:0000313" key="10">
    <source>
        <dbReference type="Proteomes" id="UP001307168"/>
    </source>
</evidence>
<comment type="similarity">
    <text evidence="2 7">Belongs to the purine-cytosine permease (2.A.39) family.</text>
</comment>
<gene>
    <name evidence="9" type="ORF">P4706_24560</name>
</gene>
<dbReference type="Pfam" id="PF02133">
    <property type="entry name" value="Transp_cyt_pur"/>
    <property type="match status" value="1"/>
</dbReference>
<dbReference type="GO" id="GO:0022857">
    <property type="term" value="F:transmembrane transporter activity"/>
    <property type="evidence" value="ECO:0007669"/>
    <property type="project" value="InterPro"/>
</dbReference>
<feature type="transmembrane region" description="Helical" evidence="8">
    <location>
        <begin position="97"/>
        <end position="116"/>
    </location>
</feature>
<sequence>MNEKNNKSVIEQKSYEFISLEERQGNPKQLFFTWFGANTHALPIVTGALAITIGLDFWWASLAILLGHGIGAVVMALHSAQGPRLGIPQVIQSRAQFGYFGVIVPLLIVFTMYIGYGASNTIITGQGIHESLGINLNLSITLSLLPMVLFAIYGQKLIQNAMKYYTMIYIVIFIVLSLLVIKNVSLEMLNHGSFSFKQFFLVLSISVTWQITYGPYVSDYSRYFHPEQAKKTFVNTYIGSFISSAWLMILGAAIGCMAVNGTVMSQIKDLGGNLGFVLSFLIAIGLMLVNSLNIYGACIVALSIASNFIKFKTTIKLRIFTTIVVGVILAVAATIGAGNFMVNIQNYLSFVLFFIVPWSVINLTDFYLLRRNSYDPESFLRKNGSFGKLRISSLVIYLLSVASQVPFVNNGVYQGAISKHLGGLDVAWVIGVFISFSLYYCFEKFKKESNVELTNDM</sequence>
<feature type="transmembrane region" description="Helical" evidence="8">
    <location>
        <begin position="389"/>
        <end position="408"/>
    </location>
</feature>
<feature type="transmembrane region" description="Helical" evidence="8">
    <location>
        <begin position="30"/>
        <end position="51"/>
    </location>
</feature>
<accession>A0AAW9NEA5</accession>
<dbReference type="EMBL" id="JARNBH010000033">
    <property type="protein sequence ID" value="MEC0276194.1"/>
    <property type="molecule type" value="Genomic_DNA"/>
</dbReference>
<keyword evidence="3 7" id="KW-0813">Transport</keyword>